<organism evidence="1">
    <name type="scientific">Citrobacter koseri</name>
    <name type="common">Citrobacter diversus</name>
    <dbReference type="NCBI Taxonomy" id="545"/>
    <lineage>
        <taxon>Bacteria</taxon>
        <taxon>Pseudomonadati</taxon>
        <taxon>Pseudomonadota</taxon>
        <taxon>Gammaproteobacteria</taxon>
        <taxon>Enterobacterales</taxon>
        <taxon>Enterobacteriaceae</taxon>
        <taxon>Citrobacter</taxon>
    </lineage>
</organism>
<accession>A0A078LQQ4</accession>
<gene>
    <name evidence="1" type="ORF">BN1086_04962</name>
</gene>
<dbReference type="EMBL" id="LK931338">
    <property type="protein sequence ID" value="CDZ86709.1"/>
    <property type="molecule type" value="Genomic_DNA"/>
</dbReference>
<name>A0A078LQQ4_CITKO</name>
<sequence>MTITIELPDTNEQRLILLRDGVERGCKALLNNLNAPRYGSVPDFNAAIYGETHLLTENEGWQAPAPELIRAWFGQFQTVFTEYDSEHKLAALLGLHGKQAGRRIRAFKSGEMPIPYGIWRHFLVLTGRASQEIIPVLGIFDMTPKNGHQ</sequence>
<proteinExistence type="predicted"/>
<evidence type="ECO:0000313" key="1">
    <source>
        <dbReference type="EMBL" id="CDZ86709.1"/>
    </source>
</evidence>
<dbReference type="AlphaFoldDB" id="A0A078LQQ4"/>
<protein>
    <submittedName>
        <fullName evidence="1">Uncharacterized protein</fullName>
    </submittedName>
</protein>
<reference evidence="1" key="1">
    <citation type="submission" date="2014-06" db="EMBL/GenBank/DDBJ databases">
        <authorList>
            <person name="Urmite Genomes Urmite Genomes"/>
        </authorList>
    </citation>
    <scope>NUCLEOTIDE SEQUENCE</scope>
</reference>
<dbReference type="PATRIC" id="fig|545.12.peg.5001"/>